<dbReference type="Pfam" id="PF01108">
    <property type="entry name" value="Tissue_fac"/>
    <property type="match status" value="1"/>
</dbReference>
<dbReference type="Gene3D" id="2.60.40.10">
    <property type="entry name" value="Immunoglobulins"/>
    <property type="match status" value="1"/>
</dbReference>
<keyword evidence="2" id="KW-0812">Transmembrane</keyword>
<feature type="signal peptide" evidence="3">
    <location>
        <begin position="1"/>
        <end position="18"/>
    </location>
</feature>
<dbReference type="CDD" id="cd00063">
    <property type="entry name" value="FN3"/>
    <property type="match status" value="1"/>
</dbReference>
<feature type="domain" description="Interferon/interleukin receptor" evidence="5">
    <location>
        <begin position="111"/>
        <end position="208"/>
    </location>
</feature>
<feature type="domain" description="Fibronectin type-III" evidence="4">
    <location>
        <begin position="6"/>
        <end position="57"/>
    </location>
</feature>
<feature type="transmembrane region" description="Helical" evidence="2">
    <location>
        <begin position="219"/>
        <end position="243"/>
    </location>
</feature>
<feature type="region of interest" description="Disordered" evidence="1">
    <location>
        <begin position="447"/>
        <end position="498"/>
    </location>
</feature>
<dbReference type="InterPro" id="IPR003961">
    <property type="entry name" value="FN3_dom"/>
</dbReference>
<evidence type="ECO:0000256" key="2">
    <source>
        <dbReference type="SAM" id="Phobius"/>
    </source>
</evidence>
<dbReference type="InterPro" id="IPR050650">
    <property type="entry name" value="Type-II_Cytokine-TF_Rcpt"/>
</dbReference>
<evidence type="ECO:0000313" key="6">
    <source>
        <dbReference type="EMBL" id="KAK2839399.1"/>
    </source>
</evidence>
<feature type="chain" id="PRO_5041651937" description="Fibronectin type-III domain-containing protein" evidence="3">
    <location>
        <begin position="19"/>
        <end position="498"/>
    </location>
</feature>
<comment type="caution">
    <text evidence="6">The sequence shown here is derived from an EMBL/GenBank/DDBJ whole genome shotgun (WGS) entry which is preliminary data.</text>
</comment>
<evidence type="ECO:0000259" key="5">
    <source>
        <dbReference type="Pfam" id="PF09294"/>
    </source>
</evidence>
<dbReference type="PANTHER" id="PTHR20859">
    <property type="entry name" value="INTERFERON/INTERLEUKIN RECEPTOR"/>
    <property type="match status" value="1"/>
</dbReference>
<dbReference type="Proteomes" id="UP001187415">
    <property type="component" value="Unassembled WGS sequence"/>
</dbReference>
<dbReference type="PANTHER" id="PTHR20859:SF53">
    <property type="entry name" value="INTERLEUKIN-22 RECEPTOR SUBUNIT ALPHA-1"/>
    <property type="match status" value="1"/>
</dbReference>
<keyword evidence="2" id="KW-1133">Transmembrane helix</keyword>
<feature type="region of interest" description="Disordered" evidence="1">
    <location>
        <begin position="366"/>
        <end position="386"/>
    </location>
</feature>
<evidence type="ECO:0000256" key="1">
    <source>
        <dbReference type="SAM" id="MobiDB-lite"/>
    </source>
</evidence>
<proteinExistence type="predicted"/>
<protein>
    <recommendedName>
        <fullName evidence="8">Fibronectin type-III domain-containing protein</fullName>
    </recommendedName>
</protein>
<organism evidence="6 7">
    <name type="scientific">Channa striata</name>
    <name type="common">Snakehead murrel</name>
    <name type="synonym">Ophicephalus striatus</name>
    <dbReference type="NCBI Taxonomy" id="64152"/>
    <lineage>
        <taxon>Eukaryota</taxon>
        <taxon>Metazoa</taxon>
        <taxon>Chordata</taxon>
        <taxon>Craniata</taxon>
        <taxon>Vertebrata</taxon>
        <taxon>Euteleostomi</taxon>
        <taxon>Actinopterygii</taxon>
        <taxon>Neopterygii</taxon>
        <taxon>Teleostei</taxon>
        <taxon>Neoteleostei</taxon>
        <taxon>Acanthomorphata</taxon>
        <taxon>Anabantaria</taxon>
        <taxon>Anabantiformes</taxon>
        <taxon>Channoidei</taxon>
        <taxon>Channidae</taxon>
        <taxon>Channa</taxon>
    </lineage>
</organism>
<name>A0AA88SK12_CHASR</name>
<dbReference type="Pfam" id="PF09294">
    <property type="entry name" value="Interfer-bind"/>
    <property type="match status" value="1"/>
</dbReference>
<dbReference type="EMBL" id="JAUPFM010000010">
    <property type="protein sequence ID" value="KAK2839399.1"/>
    <property type="molecule type" value="Genomic_DNA"/>
</dbReference>
<dbReference type="SUPFAM" id="SSF49265">
    <property type="entry name" value="Fibronectin type III"/>
    <property type="match status" value="2"/>
</dbReference>
<accession>A0AA88SK12</accession>
<evidence type="ECO:0008006" key="8">
    <source>
        <dbReference type="Google" id="ProtNLM"/>
    </source>
</evidence>
<reference evidence="6" key="1">
    <citation type="submission" date="2023-07" db="EMBL/GenBank/DDBJ databases">
        <title>Chromosome-level Genome Assembly of Striped Snakehead (Channa striata).</title>
        <authorList>
            <person name="Liu H."/>
        </authorList>
    </citation>
    <scope>NUCLEOTIDE SEQUENCE</scope>
    <source>
        <strain evidence="6">Gz</strain>
        <tissue evidence="6">Muscle</tissue>
    </source>
</reference>
<dbReference type="GO" id="GO:0005886">
    <property type="term" value="C:plasma membrane"/>
    <property type="evidence" value="ECO:0007669"/>
    <property type="project" value="TreeGrafter"/>
</dbReference>
<evidence type="ECO:0000313" key="7">
    <source>
        <dbReference type="Proteomes" id="UP001187415"/>
    </source>
</evidence>
<evidence type="ECO:0000256" key="3">
    <source>
        <dbReference type="SAM" id="SignalP"/>
    </source>
</evidence>
<sequence>MKCLPLLYLIPLLHHGLGSLHAPVNVSVQSHNYHHVLQWDSSPGTPSGTLYKIYNSRVNKMNLLLLNSTTGKSVELRIDLFKKCHLLVVASYNGTESPESNAVTFTPYKDTNIGPPEVSLDGCGNCIRINISLPKHNNRAEAEGLYNDPQFEIFWRKKHEKNPQSIFTRNMNFTLDNLEKGVEYCVMVDIHIRTNKNTLKSDWKCIFTSIVESHSDAAVLGPFAALLILLIGFLMISIFFLYYTGYFCEGPTTLPNALVVDQPVKLQTKVNQTGDKEMIHYQMFLCHSYTLMPEKTYPGLISVSLMQNHRMHHNPTSPHQQDGYMDRNTRKVSFNGLGISKLAVSEDSGSLTERFSTKMEVPSADKVVHTAPKQDEPEAERETVSFLSEEDQTGVQGYFISEEESMEVCESSENVNLLSVTIAALNVGKKEDPTLLPLTVSSALSSTDYQMESDSETAVPSMQPTQEYTESLYEERHADTQSSEEEEEEERSDYMAHI</sequence>
<dbReference type="InterPro" id="IPR015373">
    <property type="entry name" value="Interferon/interleukin_rcp_dom"/>
</dbReference>
<feature type="compositionally biased region" description="Polar residues" evidence="1">
    <location>
        <begin position="447"/>
        <end position="469"/>
    </location>
</feature>
<evidence type="ECO:0000259" key="4">
    <source>
        <dbReference type="Pfam" id="PF01108"/>
    </source>
</evidence>
<keyword evidence="3" id="KW-0732">Signal</keyword>
<dbReference type="InterPro" id="IPR013783">
    <property type="entry name" value="Ig-like_fold"/>
</dbReference>
<keyword evidence="7" id="KW-1185">Reference proteome</keyword>
<dbReference type="AlphaFoldDB" id="A0AA88SK12"/>
<keyword evidence="2" id="KW-0472">Membrane</keyword>
<feature type="compositionally biased region" description="Acidic residues" evidence="1">
    <location>
        <begin position="482"/>
        <end position="491"/>
    </location>
</feature>
<gene>
    <name evidence="6" type="ORF">Q5P01_013139</name>
</gene>
<dbReference type="GO" id="GO:0004896">
    <property type="term" value="F:cytokine receptor activity"/>
    <property type="evidence" value="ECO:0007669"/>
    <property type="project" value="TreeGrafter"/>
</dbReference>
<dbReference type="InterPro" id="IPR036116">
    <property type="entry name" value="FN3_sf"/>
</dbReference>
<feature type="compositionally biased region" description="Basic and acidic residues" evidence="1">
    <location>
        <begin position="366"/>
        <end position="383"/>
    </location>
</feature>